<keyword evidence="2" id="KW-1185">Reference proteome</keyword>
<reference evidence="1 2" key="1">
    <citation type="submission" date="2016-11" db="EMBL/GenBank/DDBJ databases">
        <authorList>
            <person name="Varghese N."/>
            <person name="Submissions S."/>
        </authorList>
    </citation>
    <scope>NUCLEOTIDE SEQUENCE [LARGE SCALE GENOMIC DNA]</scope>
    <source>
        <strain evidence="1 2">DSM 22613</strain>
    </source>
</reference>
<accession>A0AAX2F7I8</accession>
<organism evidence="1 2">
    <name type="scientific">Prevotella scopos JCM 17725</name>
    <dbReference type="NCBI Taxonomy" id="1236518"/>
    <lineage>
        <taxon>Bacteria</taxon>
        <taxon>Pseudomonadati</taxon>
        <taxon>Bacteroidota</taxon>
        <taxon>Bacteroidia</taxon>
        <taxon>Bacteroidales</taxon>
        <taxon>Prevotellaceae</taxon>
        <taxon>Prevotella</taxon>
    </lineage>
</organism>
<name>A0AAX2F7I8_9BACT</name>
<dbReference type="Pfam" id="PF13707">
    <property type="entry name" value="RloB"/>
    <property type="match status" value="1"/>
</dbReference>
<dbReference type="AlphaFoldDB" id="A0AAX2F7I8"/>
<evidence type="ECO:0000313" key="2">
    <source>
        <dbReference type="Proteomes" id="UP000184105"/>
    </source>
</evidence>
<evidence type="ECO:0000313" key="1">
    <source>
        <dbReference type="EMBL" id="SHG17553.1"/>
    </source>
</evidence>
<gene>
    <name evidence="1" type="ORF">SAMN05444364_1488</name>
</gene>
<dbReference type="InterPro" id="IPR025591">
    <property type="entry name" value="RloB"/>
</dbReference>
<dbReference type="Proteomes" id="UP000184105">
    <property type="component" value="Unassembled WGS sequence"/>
</dbReference>
<dbReference type="RefSeq" id="WP_025839800.1">
    <property type="nucleotide sequence ID" value="NZ_BAKP01000058.1"/>
</dbReference>
<dbReference type="EMBL" id="FQWA01000048">
    <property type="protein sequence ID" value="SHG17553.1"/>
    <property type="molecule type" value="Genomic_DNA"/>
</dbReference>
<sequence>MARKINSRQIKQPQKRVIGAGITEFWYLKHLKPLLGFVYEMKPRYFGNESMDNINKLIDEGLTDGAEVICFFDEDVSQWNPEEGRQIKELHRKYDDNERITLACSMPSIEYWFLLHYEKTNRHLRTSADAINALHKYIAQFDKKEKFLKQEKWVAELIKDGKMEEAMRRAEALGRSGASYSDVWKAIKFLKS</sequence>
<protein>
    <submittedName>
        <fullName evidence="1">RloB-like protein</fullName>
    </submittedName>
</protein>
<proteinExistence type="predicted"/>
<comment type="caution">
    <text evidence="1">The sequence shown here is derived from an EMBL/GenBank/DDBJ whole genome shotgun (WGS) entry which is preliminary data.</text>
</comment>